<dbReference type="RefSeq" id="WP_387403646.1">
    <property type="nucleotide sequence ID" value="NZ_JBIAQY010000004.1"/>
</dbReference>
<feature type="transmembrane region" description="Helical" evidence="5">
    <location>
        <begin position="217"/>
        <end position="235"/>
    </location>
</feature>
<dbReference type="InterPro" id="IPR020846">
    <property type="entry name" value="MFS_dom"/>
</dbReference>
<evidence type="ECO:0000256" key="5">
    <source>
        <dbReference type="SAM" id="Phobius"/>
    </source>
</evidence>
<keyword evidence="8" id="KW-1185">Reference proteome</keyword>
<proteinExistence type="predicted"/>
<sequence>MAIRGIPVRAGQDTADPPVAGRYAWAALAACLLAVFMQMLDLTIVNTALPVLARDLSATGSVQLLVVTVYGVAFACTLLTASRLGDRFGRRRLFLIGMTIFTAASLGCGLARLPIELIAGRVAQGLGAAAVSAQTIAIVAAVFPAHRRPLVFGVYGAVAGLAGLSGPLLGGLIVGLNPGGLGWRSIFLLNLPLGLIALVLAARYLDVGRAQRPVRVDALGAVLSTVGVAAVLYPLSTGRDSGWPPGAVGLLVAGVLVLIGFGWRQRWVTMRGGTPLISAEVFRDRGFGVGSVLLLVFYGLFAALLFTVSMTAQTGMGWSAWQTARLLLPFALGALLAALTSPILMARLGSRALTAGIGLFALEVAQMALTVHPASGGVDTRALSEPVLLAGAGMGWFAAPLPAVMVAGLGEGPTGSVSGLAPTVQQLGSAIGAAVLGSVFFARIAVGSGVEDAKLLLAQHLSARGVMSDDRAETLRRFGDCAHGALASPSHVLPADGCAGGGLDATVVTAATAPTYLQACVTVLWLVAAVAGVLTVLTLALPRRPGAQP</sequence>
<dbReference type="InterPro" id="IPR036259">
    <property type="entry name" value="MFS_trans_sf"/>
</dbReference>
<comment type="subcellular location">
    <subcellularLocation>
        <location evidence="1">Cell membrane</location>
        <topology evidence="1">Multi-pass membrane protein</topology>
    </subcellularLocation>
</comment>
<feature type="transmembrane region" description="Helical" evidence="5">
    <location>
        <begin position="125"/>
        <end position="143"/>
    </location>
</feature>
<reference evidence="7 8" key="1">
    <citation type="submission" date="2024-10" db="EMBL/GenBank/DDBJ databases">
        <title>The Natural Products Discovery Center: Release of the First 8490 Sequenced Strains for Exploring Actinobacteria Biosynthetic Diversity.</title>
        <authorList>
            <person name="Kalkreuter E."/>
            <person name="Kautsar S.A."/>
            <person name="Yang D."/>
            <person name="Bader C.D."/>
            <person name="Teijaro C.N."/>
            <person name="Fluegel L."/>
            <person name="Davis C.M."/>
            <person name="Simpson J.R."/>
            <person name="Lauterbach L."/>
            <person name="Steele A.D."/>
            <person name="Gui C."/>
            <person name="Meng S."/>
            <person name="Li G."/>
            <person name="Viehrig K."/>
            <person name="Ye F."/>
            <person name="Su P."/>
            <person name="Kiefer A.F."/>
            <person name="Nichols A."/>
            <person name="Cepeda A.J."/>
            <person name="Yan W."/>
            <person name="Fan B."/>
            <person name="Jiang Y."/>
            <person name="Adhikari A."/>
            <person name="Zheng C.-J."/>
            <person name="Schuster L."/>
            <person name="Cowan T.M."/>
            <person name="Smanski M.J."/>
            <person name="Chevrette M.G."/>
            <person name="De Carvalho L.P.S."/>
            <person name="Shen B."/>
        </authorList>
    </citation>
    <scope>NUCLEOTIDE SEQUENCE [LARGE SCALE GENOMIC DNA]</scope>
    <source>
        <strain evidence="7 8">NPDC002593</strain>
    </source>
</reference>
<dbReference type="Proteomes" id="UP001601992">
    <property type="component" value="Unassembled WGS sequence"/>
</dbReference>
<evidence type="ECO:0000313" key="8">
    <source>
        <dbReference type="Proteomes" id="UP001601992"/>
    </source>
</evidence>
<dbReference type="Gene3D" id="1.20.1250.20">
    <property type="entry name" value="MFS general substrate transporter like domains"/>
    <property type="match status" value="1"/>
</dbReference>
<dbReference type="EMBL" id="JBIAQY010000004">
    <property type="protein sequence ID" value="MFF3568717.1"/>
    <property type="molecule type" value="Genomic_DNA"/>
</dbReference>
<feature type="transmembrane region" description="Helical" evidence="5">
    <location>
        <begin position="427"/>
        <end position="446"/>
    </location>
</feature>
<feature type="transmembrane region" description="Helical" evidence="5">
    <location>
        <begin position="60"/>
        <end position="81"/>
    </location>
</feature>
<dbReference type="PANTHER" id="PTHR42718:SF39">
    <property type="entry name" value="ACTINORHODIN TRANSPORTER-RELATED"/>
    <property type="match status" value="1"/>
</dbReference>
<feature type="transmembrane region" description="Helical" evidence="5">
    <location>
        <begin position="150"/>
        <end position="174"/>
    </location>
</feature>
<feature type="transmembrane region" description="Helical" evidence="5">
    <location>
        <begin position="20"/>
        <end position="40"/>
    </location>
</feature>
<feature type="transmembrane region" description="Helical" evidence="5">
    <location>
        <begin position="93"/>
        <end position="113"/>
    </location>
</feature>
<dbReference type="PANTHER" id="PTHR42718">
    <property type="entry name" value="MAJOR FACILITATOR SUPERFAMILY MULTIDRUG TRANSPORTER MFSC"/>
    <property type="match status" value="1"/>
</dbReference>
<protein>
    <submittedName>
        <fullName evidence="7">MFS transporter</fullName>
    </submittedName>
</protein>
<name>A0ABW6RXH1_9NOCA</name>
<feature type="transmembrane region" description="Helical" evidence="5">
    <location>
        <begin position="186"/>
        <end position="205"/>
    </location>
</feature>
<feature type="transmembrane region" description="Helical" evidence="5">
    <location>
        <begin position="286"/>
        <end position="306"/>
    </location>
</feature>
<feature type="domain" description="Major facilitator superfamily (MFS) profile" evidence="6">
    <location>
        <begin position="27"/>
        <end position="466"/>
    </location>
</feature>
<dbReference type="CDD" id="cd17321">
    <property type="entry name" value="MFS_MMR_MDR_like"/>
    <property type="match status" value="1"/>
</dbReference>
<evidence type="ECO:0000256" key="1">
    <source>
        <dbReference type="ARBA" id="ARBA00004651"/>
    </source>
</evidence>
<feature type="transmembrane region" description="Helical" evidence="5">
    <location>
        <begin position="516"/>
        <end position="541"/>
    </location>
</feature>
<keyword evidence="4 5" id="KW-0472">Membrane</keyword>
<dbReference type="SUPFAM" id="SSF103473">
    <property type="entry name" value="MFS general substrate transporter"/>
    <property type="match status" value="1"/>
</dbReference>
<evidence type="ECO:0000256" key="4">
    <source>
        <dbReference type="ARBA" id="ARBA00023136"/>
    </source>
</evidence>
<dbReference type="PRINTS" id="PR01036">
    <property type="entry name" value="TCRTETB"/>
</dbReference>
<evidence type="ECO:0000256" key="3">
    <source>
        <dbReference type="ARBA" id="ARBA00022989"/>
    </source>
</evidence>
<evidence type="ECO:0000313" key="7">
    <source>
        <dbReference type="EMBL" id="MFF3568717.1"/>
    </source>
</evidence>
<evidence type="ECO:0000259" key="6">
    <source>
        <dbReference type="PROSITE" id="PS50850"/>
    </source>
</evidence>
<dbReference type="InterPro" id="IPR011701">
    <property type="entry name" value="MFS"/>
</dbReference>
<dbReference type="Pfam" id="PF07690">
    <property type="entry name" value="MFS_1"/>
    <property type="match status" value="1"/>
</dbReference>
<accession>A0ABW6RXH1</accession>
<gene>
    <name evidence="7" type="ORF">ACFYXQ_13185</name>
</gene>
<feature type="transmembrane region" description="Helical" evidence="5">
    <location>
        <begin position="326"/>
        <end position="345"/>
    </location>
</feature>
<dbReference type="PROSITE" id="PS50850">
    <property type="entry name" value="MFS"/>
    <property type="match status" value="1"/>
</dbReference>
<evidence type="ECO:0000256" key="2">
    <source>
        <dbReference type="ARBA" id="ARBA00022692"/>
    </source>
</evidence>
<feature type="transmembrane region" description="Helical" evidence="5">
    <location>
        <begin position="387"/>
        <end position="407"/>
    </location>
</feature>
<organism evidence="7 8">
    <name type="scientific">Nocardia jiangxiensis</name>
    <dbReference type="NCBI Taxonomy" id="282685"/>
    <lineage>
        <taxon>Bacteria</taxon>
        <taxon>Bacillati</taxon>
        <taxon>Actinomycetota</taxon>
        <taxon>Actinomycetes</taxon>
        <taxon>Mycobacteriales</taxon>
        <taxon>Nocardiaceae</taxon>
        <taxon>Nocardia</taxon>
    </lineage>
</organism>
<keyword evidence="2 5" id="KW-0812">Transmembrane</keyword>
<comment type="caution">
    <text evidence="7">The sequence shown here is derived from an EMBL/GenBank/DDBJ whole genome shotgun (WGS) entry which is preliminary data.</text>
</comment>
<keyword evidence="3 5" id="KW-1133">Transmembrane helix</keyword>
<feature type="transmembrane region" description="Helical" evidence="5">
    <location>
        <begin position="247"/>
        <end position="265"/>
    </location>
</feature>